<dbReference type="Pfam" id="PF16113">
    <property type="entry name" value="ECH_2"/>
    <property type="match status" value="1"/>
</dbReference>
<dbReference type="PANTHER" id="PTHR43176:SF3">
    <property type="entry name" value="3-HYDROXYISOBUTYRYL-COA HYDROLASE, MITOCHONDRIAL"/>
    <property type="match status" value="1"/>
</dbReference>
<accession>H5UVS4</accession>
<dbReference type="AlphaFoldDB" id="H5UVS4"/>
<evidence type="ECO:0000313" key="5">
    <source>
        <dbReference type="EMBL" id="GAB49832.1"/>
    </source>
</evidence>
<sequence>MGDVTETNVRFERRGALGHVILDRPKAINSLTLPMVTALRTQLREWADDGAVEVVAITGAGEKGLCAGGDVVSVRQALLDGDADAAMAFFDTEYDVDGLIGAYPKPVVAFMDGVCMGGGIGIAGHASLRIATERTKIAMPETKIGFFPDVGGLHLLASAPGELGTHLALTSSVATGADAVLLGVADVLVSSEAIPGILAGLESGEVPAPADLGSTTHPAPLEEDRAWIDACYTGDDAAAILTRLQEWDGEGAENAHAAAEAIAARSPFSVCVTLAALRRAATLGSLDAVLDQDRALAHAFGDEPDFREGVRALLVDKSNDPHWRHDSLADVPRSELPAPLA</sequence>
<gene>
    <name evidence="5" type="ORF">MOPEL_135_00700</name>
</gene>
<organism evidence="5 6">
    <name type="scientific">Mobilicoccus pelagius NBRC 104925</name>
    <dbReference type="NCBI Taxonomy" id="1089455"/>
    <lineage>
        <taxon>Bacteria</taxon>
        <taxon>Bacillati</taxon>
        <taxon>Actinomycetota</taxon>
        <taxon>Actinomycetes</taxon>
        <taxon>Micrococcales</taxon>
        <taxon>Dermatophilaceae</taxon>
        <taxon>Mobilicoccus</taxon>
    </lineage>
</organism>
<keyword evidence="3" id="KW-0378">Hydrolase</keyword>
<evidence type="ECO:0000259" key="4">
    <source>
        <dbReference type="Pfam" id="PF16113"/>
    </source>
</evidence>
<comment type="catalytic activity">
    <reaction evidence="1">
        <text>3-hydroxy-2-methylpropanoyl-CoA + H2O = 3-hydroxy-2-methylpropanoate + CoA + H(+)</text>
        <dbReference type="Rhea" id="RHEA:20888"/>
        <dbReference type="ChEBI" id="CHEBI:11805"/>
        <dbReference type="ChEBI" id="CHEBI:15377"/>
        <dbReference type="ChEBI" id="CHEBI:15378"/>
        <dbReference type="ChEBI" id="CHEBI:57287"/>
        <dbReference type="ChEBI" id="CHEBI:57340"/>
        <dbReference type="EC" id="3.1.2.4"/>
    </reaction>
</comment>
<dbReference type="Proteomes" id="UP000004367">
    <property type="component" value="Unassembled WGS sequence"/>
</dbReference>
<dbReference type="InterPro" id="IPR045004">
    <property type="entry name" value="ECH_dom"/>
</dbReference>
<dbReference type="OrthoDB" id="9790967at2"/>
<protein>
    <recommendedName>
        <fullName evidence="2">3-hydroxyisobutyryl-CoA hydrolase</fullName>
        <ecNumber evidence="2">3.1.2.4</ecNumber>
    </recommendedName>
</protein>
<comment type="caution">
    <text evidence="5">The sequence shown here is derived from an EMBL/GenBank/DDBJ whole genome shotgun (WGS) entry which is preliminary data.</text>
</comment>
<dbReference type="CDD" id="cd06558">
    <property type="entry name" value="crotonase-like"/>
    <property type="match status" value="1"/>
</dbReference>
<dbReference type="EC" id="3.1.2.4" evidence="2"/>
<dbReference type="EMBL" id="BAFE01000094">
    <property type="protein sequence ID" value="GAB49832.1"/>
    <property type="molecule type" value="Genomic_DNA"/>
</dbReference>
<name>H5UVS4_9MICO</name>
<dbReference type="GO" id="GO:0003860">
    <property type="term" value="F:3-hydroxyisobutyryl-CoA hydrolase activity"/>
    <property type="evidence" value="ECO:0007669"/>
    <property type="project" value="UniProtKB-EC"/>
</dbReference>
<keyword evidence="6" id="KW-1185">Reference proteome</keyword>
<dbReference type="eggNOG" id="COG1024">
    <property type="taxonomic scope" value="Bacteria"/>
</dbReference>
<dbReference type="GO" id="GO:0005829">
    <property type="term" value="C:cytosol"/>
    <property type="evidence" value="ECO:0007669"/>
    <property type="project" value="TreeGrafter"/>
</dbReference>
<dbReference type="Gene3D" id="3.90.226.10">
    <property type="entry name" value="2-enoyl-CoA Hydratase, Chain A, domain 1"/>
    <property type="match status" value="1"/>
</dbReference>
<dbReference type="PANTHER" id="PTHR43176">
    <property type="entry name" value="3-HYDROXYISOBUTYRYL-COA HYDROLASE-RELATED"/>
    <property type="match status" value="1"/>
</dbReference>
<dbReference type="SUPFAM" id="SSF52096">
    <property type="entry name" value="ClpP/crotonase"/>
    <property type="match status" value="1"/>
</dbReference>
<dbReference type="NCBIfam" id="NF004127">
    <property type="entry name" value="PRK05617.1"/>
    <property type="match status" value="1"/>
</dbReference>
<feature type="domain" description="Enoyl-CoA hydratase/isomerase" evidence="4">
    <location>
        <begin position="18"/>
        <end position="335"/>
    </location>
</feature>
<proteinExistence type="predicted"/>
<evidence type="ECO:0000256" key="3">
    <source>
        <dbReference type="ARBA" id="ARBA00022801"/>
    </source>
</evidence>
<dbReference type="GO" id="GO:0006574">
    <property type="term" value="P:L-valine catabolic process"/>
    <property type="evidence" value="ECO:0007669"/>
    <property type="project" value="TreeGrafter"/>
</dbReference>
<dbReference type="STRING" id="1089455.MOPEL_135_00700"/>
<evidence type="ECO:0000256" key="2">
    <source>
        <dbReference type="ARBA" id="ARBA00011915"/>
    </source>
</evidence>
<evidence type="ECO:0000256" key="1">
    <source>
        <dbReference type="ARBA" id="ARBA00001709"/>
    </source>
</evidence>
<reference evidence="5 6" key="1">
    <citation type="submission" date="2012-02" db="EMBL/GenBank/DDBJ databases">
        <title>Whole genome shotgun sequence of Mobilicoccus pelagius NBRC 104925.</title>
        <authorList>
            <person name="Yoshida Y."/>
            <person name="Hosoyama A."/>
            <person name="Tsuchikane K."/>
            <person name="Katsumata H."/>
            <person name="Yamazaki S."/>
            <person name="Fujita N."/>
        </authorList>
    </citation>
    <scope>NUCLEOTIDE SEQUENCE [LARGE SCALE GENOMIC DNA]</scope>
    <source>
        <strain evidence="5 6">NBRC 104925</strain>
    </source>
</reference>
<dbReference type="InterPro" id="IPR032259">
    <property type="entry name" value="HIBYL-CoA-H"/>
</dbReference>
<evidence type="ECO:0000313" key="6">
    <source>
        <dbReference type="Proteomes" id="UP000004367"/>
    </source>
</evidence>
<dbReference type="InterPro" id="IPR029045">
    <property type="entry name" value="ClpP/crotonase-like_dom_sf"/>
</dbReference>
<dbReference type="RefSeq" id="WP_009483675.1">
    <property type="nucleotide sequence ID" value="NZ_BAFE01000094.1"/>
</dbReference>